<keyword evidence="2" id="KW-1185">Reference proteome</keyword>
<accession>A0ABR1IDH9</accession>
<protein>
    <submittedName>
        <fullName evidence="1">Uncharacterized protein</fullName>
    </submittedName>
</protein>
<name>A0ABR1IDH9_9HYPO</name>
<proteinExistence type="predicted"/>
<reference evidence="1 2" key="1">
    <citation type="journal article" date="2025" name="Microbiol. Resour. Announc.">
        <title>Draft genome sequences for Neonectria magnoliae and Neonectria punicea, canker pathogens of Liriodendron tulipifera and Acer saccharum in West Virginia.</title>
        <authorList>
            <person name="Petronek H.M."/>
            <person name="Kasson M.T."/>
            <person name="Metheny A.M."/>
            <person name="Stauder C.M."/>
            <person name="Lovett B."/>
            <person name="Lynch S.C."/>
            <person name="Garnas J.R."/>
            <person name="Kasson L.R."/>
            <person name="Stajich J.E."/>
        </authorList>
    </citation>
    <scope>NUCLEOTIDE SEQUENCE [LARGE SCALE GENOMIC DNA]</scope>
    <source>
        <strain evidence="1 2">NRRL 64651</strain>
    </source>
</reference>
<sequence length="60" mass="7042">MELFLSTHLSWEDEQVGYAHDFLEKKFSKATFDVLSQDIFFGHSNLDYLSLGTDNQRKKL</sequence>
<dbReference type="EMBL" id="JAZAVK010000010">
    <property type="protein sequence ID" value="KAK7431618.1"/>
    <property type="molecule type" value="Genomic_DNA"/>
</dbReference>
<gene>
    <name evidence="1" type="ORF">QQZ08_001836</name>
</gene>
<organism evidence="1 2">
    <name type="scientific">Neonectria magnoliae</name>
    <dbReference type="NCBI Taxonomy" id="2732573"/>
    <lineage>
        <taxon>Eukaryota</taxon>
        <taxon>Fungi</taxon>
        <taxon>Dikarya</taxon>
        <taxon>Ascomycota</taxon>
        <taxon>Pezizomycotina</taxon>
        <taxon>Sordariomycetes</taxon>
        <taxon>Hypocreomycetidae</taxon>
        <taxon>Hypocreales</taxon>
        <taxon>Nectriaceae</taxon>
        <taxon>Neonectria</taxon>
    </lineage>
</organism>
<evidence type="ECO:0000313" key="2">
    <source>
        <dbReference type="Proteomes" id="UP001498421"/>
    </source>
</evidence>
<evidence type="ECO:0000313" key="1">
    <source>
        <dbReference type="EMBL" id="KAK7431618.1"/>
    </source>
</evidence>
<dbReference type="Proteomes" id="UP001498421">
    <property type="component" value="Unassembled WGS sequence"/>
</dbReference>
<comment type="caution">
    <text evidence="1">The sequence shown here is derived from an EMBL/GenBank/DDBJ whole genome shotgun (WGS) entry which is preliminary data.</text>
</comment>